<comment type="catalytic activity">
    <reaction evidence="1 22">
        <text>2 a phenolic donor + H2O2 = 2 a phenolic radical donor + 2 H2O</text>
        <dbReference type="Rhea" id="RHEA:56136"/>
        <dbReference type="ChEBI" id="CHEBI:15377"/>
        <dbReference type="ChEBI" id="CHEBI:16240"/>
        <dbReference type="ChEBI" id="CHEBI:139520"/>
        <dbReference type="ChEBI" id="CHEBI:139521"/>
        <dbReference type="EC" id="1.11.1.7"/>
    </reaction>
</comment>
<evidence type="ECO:0000256" key="6">
    <source>
        <dbReference type="ARBA" id="ARBA00022525"/>
    </source>
</evidence>
<keyword evidence="10 22" id="KW-0732">Signal</keyword>
<dbReference type="FunFam" id="1.10.520.10:FF:000006">
    <property type="entry name" value="Peroxidase"/>
    <property type="match status" value="1"/>
</dbReference>
<evidence type="ECO:0000256" key="11">
    <source>
        <dbReference type="ARBA" id="ARBA00022837"/>
    </source>
</evidence>
<dbReference type="InterPro" id="IPR019794">
    <property type="entry name" value="Peroxidases_AS"/>
</dbReference>
<keyword evidence="9 19" id="KW-0479">Metal-binding</keyword>
<dbReference type="PROSITE" id="PS50873">
    <property type="entry name" value="PEROXIDASE_4"/>
    <property type="match status" value="1"/>
</dbReference>
<evidence type="ECO:0000256" key="3">
    <source>
        <dbReference type="ARBA" id="ARBA00004613"/>
    </source>
</evidence>
<name>A0A4Y7KJG0_PAPSO</name>
<feature type="chain" id="PRO_5021510964" description="Peroxidase" evidence="22">
    <location>
        <begin position="30"/>
        <end position="337"/>
    </location>
</feature>
<dbReference type="PROSITE" id="PS00435">
    <property type="entry name" value="PEROXIDASE_1"/>
    <property type="match status" value="1"/>
</dbReference>
<comment type="cofactor">
    <cofactor evidence="19 22">
        <name>Ca(2+)</name>
        <dbReference type="ChEBI" id="CHEBI:29108"/>
    </cofactor>
    <text evidence="19 22">Binds 2 calcium ions per subunit.</text>
</comment>
<dbReference type="GO" id="GO:0046872">
    <property type="term" value="F:metal ion binding"/>
    <property type="evidence" value="ECO:0007669"/>
    <property type="project" value="UniProtKB-UniRule"/>
</dbReference>
<feature type="disulfide bond" evidence="21">
    <location>
        <begin position="74"/>
        <end position="79"/>
    </location>
</feature>
<evidence type="ECO:0000259" key="23">
    <source>
        <dbReference type="PROSITE" id="PS50873"/>
    </source>
</evidence>
<evidence type="ECO:0000313" key="25">
    <source>
        <dbReference type="Proteomes" id="UP000316621"/>
    </source>
</evidence>
<dbReference type="Gramene" id="RZC72079">
    <property type="protein sequence ID" value="RZC72079"/>
    <property type="gene ID" value="C5167_035265"/>
</dbReference>
<keyword evidence="13 19" id="KW-0408">Iron</keyword>
<sequence length="337" mass="36854">MEVGALIPTTVFGLFLFCSLLGQPTMVLSQGLQYGFYNNVCPEAEKIVNEVVSKFMRRDAHIAAGLIRLHFHDCFVNGCDASVLLEKTPSGEQVEMDSPANYKSLRGMDLIDKIKSKLEDKCPGIVSCADILAFAARDAAVNAGVLPYLVPGGRRDGSISRAMDTMILPAPSLTAEELTDTFAKKGFTQNEMVVLSGAHSIGYAHCATFGSRLYGDKPHHSQDPTLEPLHAEILKNKCPPSSIPEDGSLGHHKVPLDSITPTILDNMYYVGLEQGKGLLASDQGLMKNLHTRNLVFEYAQNPISWSRQFGVAMEKMGTIDVLTGDQGQIRRKCRRIN</sequence>
<feature type="binding site" evidence="19">
    <location>
        <position position="78"/>
    </location>
    <ligand>
        <name>Ca(2+)</name>
        <dbReference type="ChEBI" id="CHEBI:29108"/>
        <label>1</label>
    </ligand>
</feature>
<evidence type="ECO:0000256" key="19">
    <source>
        <dbReference type="PIRSR" id="PIRSR600823-3"/>
    </source>
</evidence>
<feature type="binding site" evidence="18">
    <location>
        <position position="169"/>
    </location>
    <ligand>
        <name>substrate</name>
    </ligand>
</feature>
<organism evidence="24 25">
    <name type="scientific">Papaver somniferum</name>
    <name type="common">Opium poppy</name>
    <dbReference type="NCBI Taxonomy" id="3469"/>
    <lineage>
        <taxon>Eukaryota</taxon>
        <taxon>Viridiplantae</taxon>
        <taxon>Streptophyta</taxon>
        <taxon>Embryophyta</taxon>
        <taxon>Tracheophyta</taxon>
        <taxon>Spermatophyta</taxon>
        <taxon>Magnoliopsida</taxon>
        <taxon>Ranunculales</taxon>
        <taxon>Papaveraceae</taxon>
        <taxon>Papaveroideae</taxon>
        <taxon>Papaver</taxon>
    </lineage>
</organism>
<dbReference type="PANTHER" id="PTHR31517:SF84">
    <property type="entry name" value="PEROXIDASE"/>
    <property type="match status" value="1"/>
</dbReference>
<feature type="binding site" evidence="19">
    <location>
        <position position="257"/>
    </location>
    <ligand>
        <name>Ca(2+)</name>
        <dbReference type="ChEBI" id="CHEBI:29108"/>
        <label>2</label>
    </ligand>
</feature>
<dbReference type="PANTHER" id="PTHR31517">
    <property type="match status" value="1"/>
</dbReference>
<dbReference type="EMBL" id="CM010721">
    <property type="protein sequence ID" value="RZC72079.1"/>
    <property type="molecule type" value="Genomic_DNA"/>
</dbReference>
<evidence type="ECO:0000256" key="4">
    <source>
        <dbReference type="ARBA" id="ARBA00006873"/>
    </source>
</evidence>
<feature type="binding site" evidence="19">
    <location>
        <position position="95"/>
    </location>
    <ligand>
        <name>Ca(2+)</name>
        <dbReference type="ChEBI" id="CHEBI:29108"/>
        <label>1</label>
    </ligand>
</feature>
<evidence type="ECO:0000256" key="17">
    <source>
        <dbReference type="PIRSR" id="PIRSR600823-1"/>
    </source>
</evidence>
<feature type="binding site" evidence="19">
    <location>
        <position position="260"/>
    </location>
    <ligand>
        <name>Ca(2+)</name>
        <dbReference type="ChEBI" id="CHEBI:29108"/>
        <label>2</label>
    </ligand>
</feature>
<evidence type="ECO:0000256" key="18">
    <source>
        <dbReference type="PIRSR" id="PIRSR600823-2"/>
    </source>
</evidence>
<comment type="subcellular location">
    <subcellularLocation>
        <location evidence="3 22">Secreted</location>
    </subcellularLocation>
</comment>
<evidence type="ECO:0000256" key="22">
    <source>
        <dbReference type="RuleBase" id="RU362060"/>
    </source>
</evidence>
<reference evidence="24 25" key="1">
    <citation type="journal article" date="2018" name="Science">
        <title>The opium poppy genome and morphinan production.</title>
        <authorList>
            <person name="Guo L."/>
            <person name="Winzer T."/>
            <person name="Yang X."/>
            <person name="Li Y."/>
            <person name="Ning Z."/>
            <person name="He Z."/>
            <person name="Teodor R."/>
            <person name="Lu Y."/>
            <person name="Bowser T.A."/>
            <person name="Graham I.A."/>
            <person name="Ye K."/>
        </authorList>
    </citation>
    <scope>NUCLEOTIDE SEQUENCE [LARGE SCALE GENOMIC DNA]</scope>
    <source>
        <strain evidence="25">cv. HN1</strain>
        <tissue evidence="24">Leaves</tissue>
    </source>
</reference>
<keyword evidence="7 22" id="KW-0575">Peroxidase</keyword>
<evidence type="ECO:0000256" key="10">
    <source>
        <dbReference type="ARBA" id="ARBA00022729"/>
    </source>
</evidence>
<keyword evidence="6 22" id="KW-0964">Secreted</keyword>
<comment type="similarity">
    <text evidence="4">Belongs to the peroxidase family. Ascorbate peroxidase subfamily.</text>
</comment>
<feature type="disulfide bond" evidence="21">
    <location>
        <begin position="128"/>
        <end position="333"/>
    </location>
</feature>
<evidence type="ECO:0000256" key="1">
    <source>
        <dbReference type="ARBA" id="ARBA00000189"/>
    </source>
</evidence>
<evidence type="ECO:0000256" key="7">
    <source>
        <dbReference type="ARBA" id="ARBA00022559"/>
    </source>
</evidence>
<keyword evidence="11 19" id="KW-0106">Calcium</keyword>
<keyword evidence="15" id="KW-0325">Glycoprotein</keyword>
<dbReference type="Proteomes" id="UP000316621">
    <property type="component" value="Chromosome 7"/>
</dbReference>
<dbReference type="FunFam" id="1.10.420.10:FF:000001">
    <property type="entry name" value="Peroxidase"/>
    <property type="match status" value="1"/>
</dbReference>
<feature type="site" description="Transition state stabilizer" evidence="20">
    <location>
        <position position="68"/>
    </location>
</feature>
<keyword evidence="16 22" id="KW-0376">Hydrogen peroxide</keyword>
<comment type="cofactor">
    <cofactor evidence="19 22">
        <name>heme b</name>
        <dbReference type="ChEBI" id="CHEBI:60344"/>
    </cofactor>
    <text evidence="19 22">Binds 1 heme b (iron(II)-protoporphyrin IX) group per subunit.</text>
</comment>
<feature type="domain" description="Plant heme peroxidase family profile" evidence="23">
    <location>
        <begin position="31"/>
        <end position="337"/>
    </location>
</feature>
<evidence type="ECO:0000256" key="2">
    <source>
        <dbReference type="ARBA" id="ARBA00002322"/>
    </source>
</evidence>
<evidence type="ECO:0000256" key="12">
    <source>
        <dbReference type="ARBA" id="ARBA00023002"/>
    </source>
</evidence>
<comment type="function">
    <text evidence="2">Removal of H(2)O(2), oxidation of toxic reductants, biosynthesis and degradation of lignin, suberization, auxin catabolism, response to environmental stresses such as wounding, pathogen attack and oxidative stress. These functions might be dependent on each isozyme/isoform in each plant tissue.</text>
</comment>
<dbReference type="OrthoDB" id="2113341at2759"/>
<dbReference type="InterPro" id="IPR033905">
    <property type="entry name" value="Secretory_peroxidase"/>
</dbReference>
<evidence type="ECO:0000256" key="21">
    <source>
        <dbReference type="PIRSR" id="PIRSR600823-5"/>
    </source>
</evidence>
<feature type="binding site" evidence="19">
    <location>
        <position position="265"/>
    </location>
    <ligand>
        <name>Ca(2+)</name>
        <dbReference type="ChEBI" id="CHEBI:29108"/>
        <label>2</label>
    </ligand>
</feature>
<evidence type="ECO:0000313" key="24">
    <source>
        <dbReference type="EMBL" id="RZC72079.1"/>
    </source>
</evidence>
<feature type="binding site" evidence="19">
    <location>
        <position position="82"/>
    </location>
    <ligand>
        <name>Ca(2+)</name>
        <dbReference type="ChEBI" id="CHEBI:29108"/>
        <label>1</label>
    </ligand>
</feature>
<evidence type="ECO:0000256" key="20">
    <source>
        <dbReference type="PIRSR" id="PIRSR600823-4"/>
    </source>
</evidence>
<keyword evidence="8 22" id="KW-0349">Heme</keyword>
<dbReference type="GO" id="GO:0005576">
    <property type="term" value="C:extracellular region"/>
    <property type="evidence" value="ECO:0007669"/>
    <property type="project" value="UniProtKB-SubCell"/>
</dbReference>
<keyword evidence="12 22" id="KW-0560">Oxidoreductase</keyword>
<dbReference type="Gene3D" id="1.10.420.10">
    <property type="entry name" value="Peroxidase, domain 2"/>
    <property type="match status" value="1"/>
</dbReference>
<evidence type="ECO:0000256" key="8">
    <source>
        <dbReference type="ARBA" id="ARBA00022617"/>
    </source>
</evidence>
<keyword evidence="25" id="KW-1185">Reference proteome</keyword>
<dbReference type="PROSITE" id="PS00436">
    <property type="entry name" value="PEROXIDASE_2"/>
    <property type="match status" value="1"/>
</dbReference>
<evidence type="ECO:0000256" key="5">
    <source>
        <dbReference type="ARBA" id="ARBA00012313"/>
    </source>
</evidence>
<feature type="binding site" evidence="19">
    <location>
        <position position="76"/>
    </location>
    <ligand>
        <name>Ca(2+)</name>
        <dbReference type="ChEBI" id="CHEBI:29108"/>
        <label>1</label>
    </ligand>
</feature>
<dbReference type="GO" id="GO:0006979">
    <property type="term" value="P:response to oxidative stress"/>
    <property type="evidence" value="ECO:0007669"/>
    <property type="project" value="UniProtKB-UniRule"/>
</dbReference>
<accession>A0A4Y7KJG0</accession>
<evidence type="ECO:0000256" key="9">
    <source>
        <dbReference type="ARBA" id="ARBA00022723"/>
    </source>
</evidence>
<feature type="signal peptide" evidence="22">
    <location>
        <begin position="1"/>
        <end position="29"/>
    </location>
</feature>
<feature type="active site" description="Proton acceptor" evidence="17">
    <location>
        <position position="72"/>
    </location>
</feature>
<dbReference type="InterPro" id="IPR019793">
    <property type="entry name" value="Peroxidases_heam-ligand_BS"/>
</dbReference>
<dbReference type="InterPro" id="IPR000823">
    <property type="entry name" value="Peroxidase_pln"/>
</dbReference>
<dbReference type="Pfam" id="PF00141">
    <property type="entry name" value="peroxidase"/>
    <property type="match status" value="1"/>
</dbReference>
<feature type="binding site" evidence="19">
    <location>
        <position position="73"/>
    </location>
    <ligand>
        <name>Ca(2+)</name>
        <dbReference type="ChEBI" id="CHEBI:29108"/>
        <label>1</label>
    </ligand>
</feature>
<feature type="binding site" description="axial binding residue" evidence="19">
    <location>
        <position position="199"/>
    </location>
    <ligand>
        <name>heme b</name>
        <dbReference type="ChEBI" id="CHEBI:60344"/>
    </ligand>
    <ligandPart>
        <name>Fe</name>
        <dbReference type="ChEBI" id="CHEBI:18248"/>
    </ligandPart>
</feature>
<dbReference type="EC" id="1.11.1.7" evidence="5 22"/>
<proteinExistence type="inferred from homology"/>
<dbReference type="GO" id="GO:0020037">
    <property type="term" value="F:heme binding"/>
    <property type="evidence" value="ECO:0007669"/>
    <property type="project" value="UniProtKB-UniRule"/>
</dbReference>
<feature type="binding site" evidence="19">
    <location>
        <position position="80"/>
    </location>
    <ligand>
        <name>Ca(2+)</name>
        <dbReference type="ChEBI" id="CHEBI:29108"/>
        <label>1</label>
    </ligand>
</feature>
<gene>
    <name evidence="24" type="ORF">C5167_035265</name>
</gene>
<dbReference type="PRINTS" id="PR00458">
    <property type="entry name" value="PEROXIDASE"/>
</dbReference>
<dbReference type="InterPro" id="IPR002016">
    <property type="entry name" value="Haem_peroxidase"/>
</dbReference>
<dbReference type="AlphaFoldDB" id="A0A4Y7KJG0"/>
<evidence type="ECO:0000256" key="15">
    <source>
        <dbReference type="ARBA" id="ARBA00023180"/>
    </source>
</evidence>
<dbReference type="STRING" id="3469.A0A4Y7KJG0"/>
<evidence type="ECO:0000256" key="14">
    <source>
        <dbReference type="ARBA" id="ARBA00023157"/>
    </source>
</evidence>
<dbReference type="OMA" id="MNATYAD"/>
<dbReference type="GO" id="GO:0140825">
    <property type="term" value="F:lactoperoxidase activity"/>
    <property type="evidence" value="ECO:0007669"/>
    <property type="project" value="UniProtKB-EC"/>
</dbReference>
<evidence type="ECO:0000256" key="16">
    <source>
        <dbReference type="ARBA" id="ARBA00023324"/>
    </source>
</evidence>
<protein>
    <recommendedName>
        <fullName evidence="5 22">Peroxidase</fullName>
        <ecNumber evidence="5 22">1.11.1.7</ecNumber>
    </recommendedName>
</protein>
<dbReference type="PRINTS" id="PR00461">
    <property type="entry name" value="PLPEROXIDASE"/>
</dbReference>
<evidence type="ECO:0000256" key="13">
    <source>
        <dbReference type="ARBA" id="ARBA00023004"/>
    </source>
</evidence>
<feature type="disulfide bond" evidence="21">
    <location>
        <begin position="41"/>
        <end position="122"/>
    </location>
</feature>
<dbReference type="Gene3D" id="1.10.520.10">
    <property type="match status" value="1"/>
</dbReference>
<comment type="similarity">
    <text evidence="22">Belongs to the peroxidase family. Classical plant (class III) peroxidase subfamily.</text>
</comment>
<dbReference type="GO" id="GO:0042744">
    <property type="term" value="P:hydrogen peroxide catabolic process"/>
    <property type="evidence" value="ECO:0007669"/>
    <property type="project" value="UniProtKB-KW"/>
</dbReference>
<dbReference type="CDD" id="cd00693">
    <property type="entry name" value="secretory_peroxidase"/>
    <property type="match status" value="1"/>
</dbReference>
<keyword evidence="14 21" id="KW-1015">Disulfide bond</keyword>
<feature type="disulfide bond" evidence="21">
    <location>
        <begin position="206"/>
        <end position="238"/>
    </location>
</feature>
<dbReference type="SUPFAM" id="SSF48113">
    <property type="entry name" value="Heme-dependent peroxidases"/>
    <property type="match status" value="1"/>
</dbReference>
<dbReference type="InterPro" id="IPR010255">
    <property type="entry name" value="Haem_peroxidase_sf"/>
</dbReference>